<sequence length="383" mass="39905">MARRRLLTALAAVALLPAALVAAPAGAAPPATTHGGHGRPPVVDLGSLGGGHTVAQAVNARGQVVGRSLTADGRWHAFSWERGRMTDLTPDADSAEAPDVDDRGQVVVQVTALAGGPTVSELRTGRRTVPLGEVGAEQVNATGQVAGTVLTFDGDFSRNPFVWTRGTRVDLGPVPGFAGPSSRLVDLDDRGRVLGIGLGPESFELGYLWSAGTFTPIGDPFVFGGNAVVDLSDSGWVLGTAYQGGPFLWRAGVQTWLGLPPGIGETLPVAVDEHGHAVLNLRADPAGTERAYRWDGRRYVPLGPADVSTHATATDDRHRVVGQFTPASDPSRTSAFLLDRGRFVDLGAGIDGVVTAQAVAGRYVMGTVLAPDGSTHALRWTVR</sequence>
<keyword evidence="3" id="KW-1185">Reference proteome</keyword>
<dbReference type="NCBIfam" id="TIGR02913">
    <property type="entry name" value="HAF_rpt"/>
    <property type="match status" value="1"/>
</dbReference>
<gene>
    <name evidence="2" type="ORF">CTKZ_02810</name>
</gene>
<dbReference type="OrthoDB" id="3985792at2"/>
<feature type="signal peptide" evidence="1">
    <location>
        <begin position="1"/>
        <end position="27"/>
    </location>
</feature>
<name>A0A401UVK7_9CELL</name>
<dbReference type="Proteomes" id="UP000288246">
    <property type="component" value="Unassembled WGS sequence"/>
</dbReference>
<proteinExistence type="predicted"/>
<dbReference type="EMBL" id="BHYL01000024">
    <property type="protein sequence ID" value="GCD18719.1"/>
    <property type="molecule type" value="Genomic_DNA"/>
</dbReference>
<protein>
    <submittedName>
        <fullName evidence="2">Uncharacterized protein</fullName>
    </submittedName>
</protein>
<dbReference type="AlphaFoldDB" id="A0A401UVK7"/>
<feature type="chain" id="PRO_5019117622" evidence="1">
    <location>
        <begin position="28"/>
        <end position="383"/>
    </location>
</feature>
<organism evidence="2 3">
    <name type="scientific">Cellulomonas algicola</name>
    <dbReference type="NCBI Taxonomy" id="2071633"/>
    <lineage>
        <taxon>Bacteria</taxon>
        <taxon>Bacillati</taxon>
        <taxon>Actinomycetota</taxon>
        <taxon>Actinomycetes</taxon>
        <taxon>Micrococcales</taxon>
        <taxon>Cellulomonadaceae</taxon>
        <taxon>Cellulomonas</taxon>
    </lineage>
</organism>
<comment type="caution">
    <text evidence="2">The sequence shown here is derived from an EMBL/GenBank/DDBJ whole genome shotgun (WGS) entry which is preliminary data.</text>
</comment>
<keyword evidence="1" id="KW-0732">Signal</keyword>
<evidence type="ECO:0000313" key="2">
    <source>
        <dbReference type="EMBL" id="GCD18719.1"/>
    </source>
</evidence>
<dbReference type="InterPro" id="IPR014262">
    <property type="entry name" value="HAF_rpt"/>
</dbReference>
<evidence type="ECO:0000256" key="1">
    <source>
        <dbReference type="SAM" id="SignalP"/>
    </source>
</evidence>
<accession>A0A401UVK7</accession>
<reference evidence="2 3" key="1">
    <citation type="submission" date="2018-11" db="EMBL/GenBank/DDBJ databases">
        <title>Draft genome sequence of Cellulomonas takizawaensis strain TKZ-21.</title>
        <authorList>
            <person name="Yamamura H."/>
            <person name="Hayashi T."/>
            <person name="Hamada M."/>
            <person name="Serisawa Y."/>
            <person name="Matsuyama K."/>
            <person name="Nakagawa Y."/>
            <person name="Otoguro M."/>
            <person name="Yanagida F."/>
            <person name="Hayakawa M."/>
        </authorList>
    </citation>
    <scope>NUCLEOTIDE SEQUENCE [LARGE SCALE GENOMIC DNA]</scope>
    <source>
        <strain evidence="2 3">TKZ-21</strain>
    </source>
</reference>
<evidence type="ECO:0000313" key="3">
    <source>
        <dbReference type="Proteomes" id="UP000288246"/>
    </source>
</evidence>
<dbReference type="RefSeq" id="WP_124341272.1">
    <property type="nucleotide sequence ID" value="NZ_BHYL01000024.1"/>
</dbReference>